<keyword evidence="2" id="KW-0808">Transferase</keyword>
<accession>Q1YML0</accession>
<protein>
    <submittedName>
        <fullName evidence="2">Possible N-acetyltransferase</fullName>
    </submittedName>
</protein>
<dbReference type="HOGENOM" id="CLU_081840_2_0_5"/>
<dbReference type="InterPro" id="IPR016181">
    <property type="entry name" value="Acyl_CoA_acyltransferase"/>
</dbReference>
<dbReference type="Pfam" id="PF13527">
    <property type="entry name" value="Acetyltransf_9"/>
    <property type="match status" value="1"/>
</dbReference>
<dbReference type="PROSITE" id="PS51186">
    <property type="entry name" value="GNAT"/>
    <property type="match status" value="1"/>
</dbReference>
<gene>
    <name evidence="2" type="ORF">SI859A1_02187</name>
</gene>
<feature type="domain" description="N-acetyltransferase" evidence="1">
    <location>
        <begin position="3"/>
        <end position="150"/>
    </location>
</feature>
<dbReference type="OrthoDB" id="9797178at2"/>
<keyword evidence="3" id="KW-1185">Reference proteome</keyword>
<evidence type="ECO:0000313" key="2">
    <source>
        <dbReference type="EMBL" id="EAS51371.1"/>
    </source>
</evidence>
<dbReference type="GO" id="GO:0030649">
    <property type="term" value="P:aminoglycoside antibiotic catabolic process"/>
    <property type="evidence" value="ECO:0007669"/>
    <property type="project" value="TreeGrafter"/>
</dbReference>
<dbReference type="EMBL" id="AAPJ01000001">
    <property type="protein sequence ID" value="EAS51371.1"/>
    <property type="molecule type" value="Genomic_DNA"/>
</dbReference>
<evidence type="ECO:0000313" key="3">
    <source>
        <dbReference type="Proteomes" id="UP000000321"/>
    </source>
</evidence>
<reference evidence="2 3" key="1">
    <citation type="journal article" date="2008" name="Appl. Environ. Microbiol.">
        <title>Genomic insights into Mn(II) oxidation by the marine alphaproteobacterium Aurantimonas sp. strain SI85-9A1.</title>
        <authorList>
            <person name="Dick G.J."/>
            <person name="Podell S."/>
            <person name="Johnson H.A."/>
            <person name="Rivera-Espinoza Y."/>
            <person name="Bernier-Latmani R."/>
            <person name="McCarthy J.K."/>
            <person name="Torpey J.W."/>
            <person name="Clement B.G."/>
            <person name="Gaasterland T."/>
            <person name="Tebo B.M."/>
        </authorList>
    </citation>
    <scope>NUCLEOTIDE SEQUENCE [LARGE SCALE GENOMIC DNA]</scope>
    <source>
        <strain evidence="2 3">SI85-9A1</strain>
    </source>
</reference>
<dbReference type="RefSeq" id="WP_009210011.1">
    <property type="nucleotide sequence ID" value="NZ_BBWP01000042.1"/>
</dbReference>
<name>Q1YML0_AURMS</name>
<dbReference type="AlphaFoldDB" id="Q1YML0"/>
<dbReference type="GO" id="GO:0034069">
    <property type="term" value="F:aminoglycoside N-acetyltransferase activity"/>
    <property type="evidence" value="ECO:0007669"/>
    <property type="project" value="TreeGrafter"/>
</dbReference>
<dbReference type="SUPFAM" id="SSF55729">
    <property type="entry name" value="Acyl-CoA N-acyltransferases (Nat)"/>
    <property type="match status" value="1"/>
</dbReference>
<dbReference type="Gene3D" id="3.40.630.30">
    <property type="match status" value="1"/>
</dbReference>
<dbReference type="InterPro" id="IPR051554">
    <property type="entry name" value="Acetyltransferase_Eis"/>
</dbReference>
<dbReference type="CDD" id="cd04301">
    <property type="entry name" value="NAT_SF"/>
    <property type="match status" value="1"/>
</dbReference>
<dbReference type="InterPro" id="IPR000182">
    <property type="entry name" value="GNAT_dom"/>
</dbReference>
<organism evidence="2 3">
    <name type="scientific">Aurantimonas manganoxydans (strain ATCC BAA-1229 / DSM 21871 / SI85-9A1)</name>
    <dbReference type="NCBI Taxonomy" id="287752"/>
    <lineage>
        <taxon>Bacteria</taxon>
        <taxon>Pseudomonadati</taxon>
        <taxon>Pseudomonadota</taxon>
        <taxon>Alphaproteobacteria</taxon>
        <taxon>Hyphomicrobiales</taxon>
        <taxon>Aurantimonadaceae</taxon>
        <taxon>Aurantimonas</taxon>
    </lineage>
</organism>
<sequence>MTYDIRPERSGDAAEILHLVTAAFADAPHSGGTEAAIIDALRADDALTVSLVAAADGKIVGHAAISPVTIDGRAVGWFGLGPVAVLPDRQRRGIGGALVRTGLDRLRNQGARGCVVLGGPGYYRRFGFAADAQLRYPDAPAPYFMRLAFGPDIPAGRVAYHPGFAAR</sequence>
<evidence type="ECO:0000259" key="1">
    <source>
        <dbReference type="PROSITE" id="PS51186"/>
    </source>
</evidence>
<dbReference type="PANTHER" id="PTHR37817:SF1">
    <property type="entry name" value="N-ACETYLTRANSFERASE EIS"/>
    <property type="match status" value="1"/>
</dbReference>
<dbReference type="PANTHER" id="PTHR37817">
    <property type="entry name" value="N-ACETYLTRANSFERASE EIS"/>
    <property type="match status" value="1"/>
</dbReference>
<dbReference type="BioCyc" id="AURANTIMONAS:SI859A1_02187-MONOMER"/>
<comment type="caution">
    <text evidence="2">The sequence shown here is derived from an EMBL/GenBank/DDBJ whole genome shotgun (WGS) entry which is preliminary data.</text>
</comment>
<proteinExistence type="predicted"/>
<dbReference type="Proteomes" id="UP000000321">
    <property type="component" value="Unassembled WGS sequence"/>
</dbReference>